<dbReference type="EMBL" id="CP034562">
    <property type="protein sequence ID" value="AZQ64076.1"/>
    <property type="molecule type" value="Genomic_DNA"/>
</dbReference>
<feature type="transmembrane region" description="Helical" evidence="1">
    <location>
        <begin position="37"/>
        <end position="58"/>
    </location>
</feature>
<evidence type="ECO:0000313" key="2">
    <source>
        <dbReference type="EMBL" id="AZQ64076.1"/>
    </source>
</evidence>
<dbReference type="OrthoDB" id="1050370at2"/>
<dbReference type="KEGG" id="fll:EI427_18125"/>
<name>A0A3Q9FR30_9BACT</name>
<evidence type="ECO:0000256" key="1">
    <source>
        <dbReference type="SAM" id="Phobius"/>
    </source>
</evidence>
<keyword evidence="3" id="KW-1185">Reference proteome</keyword>
<organism evidence="2 3">
    <name type="scientific">Flammeovirga pectinis</name>
    <dbReference type="NCBI Taxonomy" id="2494373"/>
    <lineage>
        <taxon>Bacteria</taxon>
        <taxon>Pseudomonadati</taxon>
        <taxon>Bacteroidota</taxon>
        <taxon>Cytophagia</taxon>
        <taxon>Cytophagales</taxon>
        <taxon>Flammeovirgaceae</taxon>
        <taxon>Flammeovirga</taxon>
    </lineage>
</organism>
<dbReference type="RefSeq" id="WP_126617412.1">
    <property type="nucleotide sequence ID" value="NZ_CP034562.1"/>
</dbReference>
<protein>
    <recommendedName>
        <fullName evidence="4">VanZ-like domain-containing protein</fullName>
    </recommendedName>
</protein>
<evidence type="ECO:0000313" key="3">
    <source>
        <dbReference type="Proteomes" id="UP000267268"/>
    </source>
</evidence>
<feature type="transmembrane region" description="Helical" evidence="1">
    <location>
        <begin position="7"/>
        <end position="25"/>
    </location>
</feature>
<gene>
    <name evidence="2" type="ORF">EI427_18125</name>
</gene>
<proteinExistence type="predicted"/>
<dbReference type="AlphaFoldDB" id="A0A3Q9FR30"/>
<keyword evidence="1" id="KW-0812">Transmembrane</keyword>
<keyword evidence="1" id="KW-1133">Transmembrane helix</keyword>
<keyword evidence="1" id="KW-0472">Membrane</keyword>
<reference evidence="2 3" key="1">
    <citation type="submission" date="2018-12" db="EMBL/GenBank/DDBJ databases">
        <title>Flammeovirga pectinis sp. nov., isolated from the gut of the Korean scallop, Patinopecten yessoensis.</title>
        <authorList>
            <person name="Bae J.-W."/>
            <person name="Jeong Y.-S."/>
            <person name="Kang W."/>
        </authorList>
    </citation>
    <scope>NUCLEOTIDE SEQUENCE [LARGE SCALE GENOMIC DNA]</scope>
    <source>
        <strain evidence="2 3">L12M1</strain>
    </source>
</reference>
<evidence type="ECO:0008006" key="4">
    <source>
        <dbReference type="Google" id="ProtNLM"/>
    </source>
</evidence>
<feature type="transmembrane region" description="Helical" evidence="1">
    <location>
        <begin position="95"/>
        <end position="113"/>
    </location>
</feature>
<feature type="transmembrane region" description="Helical" evidence="1">
    <location>
        <begin position="70"/>
        <end position="89"/>
    </location>
</feature>
<sequence length="125" mass="14696">MKFKSYYFFFFILFFSIAFILNNYYRPYIYTNNINDFGLADMASNLFFIPIGCVFFWMLSKTMTKKTKELDVIISFVLLSLHEALSYFIPFLGVFDFKDILALFIGAVIAFYIQKNTTTNALKHS</sequence>
<accession>A0A3Q9FR30</accession>
<dbReference type="Proteomes" id="UP000267268">
    <property type="component" value="Chromosome 1"/>
</dbReference>